<organism evidence="2 3">
    <name type="scientific">Rhodoplanes serenus</name>
    <dbReference type="NCBI Taxonomy" id="200615"/>
    <lineage>
        <taxon>Bacteria</taxon>
        <taxon>Pseudomonadati</taxon>
        <taxon>Pseudomonadota</taxon>
        <taxon>Alphaproteobacteria</taxon>
        <taxon>Hyphomicrobiales</taxon>
        <taxon>Nitrobacteraceae</taxon>
        <taxon>Rhodoplanes</taxon>
    </lineage>
</organism>
<name>A0A9X4XSM7_9BRAD</name>
<dbReference type="InterPro" id="IPR037165">
    <property type="entry name" value="AldOxase/xan_DH_Mopterin-bd_sf"/>
</dbReference>
<dbReference type="PIRSF" id="PIRSF036389">
    <property type="entry name" value="IOR_B"/>
    <property type="match status" value="1"/>
</dbReference>
<proteinExistence type="predicted"/>
<dbReference type="PROSITE" id="PS51318">
    <property type="entry name" value="TAT"/>
    <property type="match status" value="1"/>
</dbReference>
<dbReference type="Pfam" id="PF02738">
    <property type="entry name" value="MoCoBD_1"/>
    <property type="match status" value="1"/>
</dbReference>
<dbReference type="InterPro" id="IPR012368">
    <property type="entry name" value="OxRdtase_Mopterin-bd_su_IorB"/>
</dbReference>
<gene>
    <name evidence="2" type="ORF">GJ689_23975</name>
</gene>
<dbReference type="InterPro" id="IPR046867">
    <property type="entry name" value="AldOxase/xan_DH_MoCoBD2"/>
</dbReference>
<comment type="caution">
    <text evidence="2">The sequence shown here is derived from an EMBL/GenBank/DDBJ whole genome shotgun (WGS) entry which is preliminary data.</text>
</comment>
<evidence type="ECO:0000259" key="1">
    <source>
        <dbReference type="SMART" id="SM01008"/>
    </source>
</evidence>
<evidence type="ECO:0000313" key="2">
    <source>
        <dbReference type="EMBL" id="MTW19259.1"/>
    </source>
</evidence>
<evidence type="ECO:0000313" key="3">
    <source>
        <dbReference type="Proteomes" id="UP000438991"/>
    </source>
</evidence>
<protein>
    <submittedName>
        <fullName evidence="2">Molybdopterin-dependent oxidoreductase</fullName>
    </submittedName>
</protein>
<dbReference type="PANTHER" id="PTHR47495:SF3">
    <property type="entry name" value="BLR6219 PROTEIN"/>
    <property type="match status" value="1"/>
</dbReference>
<dbReference type="Gene3D" id="3.90.1170.50">
    <property type="entry name" value="Aldehyde oxidase/xanthine dehydrogenase, a/b hammerhead"/>
    <property type="match status" value="1"/>
</dbReference>
<dbReference type="InterPro" id="IPR052516">
    <property type="entry name" value="N-heterocyclic_Hydroxylase"/>
</dbReference>
<dbReference type="InterPro" id="IPR008274">
    <property type="entry name" value="AldOxase/xan_DH_MoCoBD1"/>
</dbReference>
<dbReference type="PANTHER" id="PTHR47495">
    <property type="entry name" value="ALDEHYDE DEHYDROGENASE"/>
    <property type="match status" value="1"/>
</dbReference>
<dbReference type="GO" id="GO:0016491">
    <property type="term" value="F:oxidoreductase activity"/>
    <property type="evidence" value="ECO:0007669"/>
    <property type="project" value="InterPro"/>
</dbReference>
<dbReference type="Pfam" id="PF20256">
    <property type="entry name" value="MoCoBD_2"/>
    <property type="match status" value="2"/>
</dbReference>
<sequence length="764" mass="81884">MARSADAINVSRRAMVFGITAGALVLALRAAPPANAQATRFGGAAMRGGIKDDPRLFLALDESGTVKLLCHRAEMGQGVRTSWAMVVADELGANLDRVEVVQAPGDESRYGNQDTDGSRSMRHHFLPLRRIGAAARRMLEEEAAARWNVDVSTVATDQHAVVHRTTGRRLGFGALASGAAARPVPLPDTLVLRPANEFRFVGRDRIPLVDNHDITTGRAVYGIDVRLDNMAFAVVARPPVHGGKVKRFDATETMKVPGVLAVIPIAAPALPSGFMPLGGVGIVAENTFAAIKGRSRLEIEWDDGPNGTYDSAEYRAALEVAVGRPGDVVRDDGDADAALARAPRRVAATYYTPHLAQAPMEPPTATARVGDDLCEVWASVQSPEAVRTDLSKRFGLPREKVIVQPLLLGGGFGRKAQPDFAAEAAVLSRAMNGRPVKLIFTREDDLQHSFFHAVSVDRLEAGFDQNGRVVAWLHRTAGPSIRSIFAPEVTHKAAFELAMGAVDVPFAIPDIRVENPEATAHTRIGWFRAVANVPHAFAVQCFVAELAAAAGRDPKGFLLELIGPDRLIAPASLSDRWTYGEDPKLYPFDTARLRRVIETAALKADWGRRRPDGTGLGIAAHRSFLSYAAAVVEVEVGRGGEIVVRQVDLAFDCGALINPDRVRSQLEGAVVQGIGIALLGEISFKAGRAEQSNFHDYEVPRIDGVPKDIRVHMVKSSGYDAPLGGVGEPGLPPVAPALANAIHAASGARFRALPIQARTKPQLQ</sequence>
<feature type="domain" description="Aldehyde oxidase/xanthine dehydrogenase a/b hammerhead" evidence="1">
    <location>
        <begin position="216"/>
        <end position="305"/>
    </location>
</feature>
<dbReference type="AlphaFoldDB" id="A0A9X4XSM7"/>
<dbReference type="SMART" id="SM01008">
    <property type="entry name" value="Ald_Xan_dh_C"/>
    <property type="match status" value="1"/>
</dbReference>
<dbReference type="Proteomes" id="UP000438991">
    <property type="component" value="Unassembled WGS sequence"/>
</dbReference>
<dbReference type="SUPFAM" id="SSF56003">
    <property type="entry name" value="Molybdenum cofactor-binding domain"/>
    <property type="match status" value="2"/>
</dbReference>
<dbReference type="RefSeq" id="WP_155481521.1">
    <property type="nucleotide sequence ID" value="NZ_WNKV01000027.1"/>
</dbReference>
<reference evidence="2 3" key="1">
    <citation type="submission" date="2019-11" db="EMBL/GenBank/DDBJ databases">
        <title>Whole-genome sequence of Rhodoplanes serenus DSM 18633, type strain.</title>
        <authorList>
            <person name="Kyndt J.A."/>
            <person name="Meyer T.E."/>
        </authorList>
    </citation>
    <scope>NUCLEOTIDE SEQUENCE [LARGE SCALE GENOMIC DNA]</scope>
    <source>
        <strain evidence="2 3">DSM 18633</strain>
    </source>
</reference>
<dbReference type="EMBL" id="WNKV01000027">
    <property type="protein sequence ID" value="MTW19259.1"/>
    <property type="molecule type" value="Genomic_DNA"/>
</dbReference>
<dbReference type="InterPro" id="IPR006311">
    <property type="entry name" value="TAT_signal"/>
</dbReference>
<dbReference type="InterPro" id="IPR000674">
    <property type="entry name" value="Ald_Oxase/Xan_DH_a/b"/>
</dbReference>
<accession>A0A9X4XSM7</accession>
<dbReference type="Gene3D" id="3.30.365.10">
    <property type="entry name" value="Aldehyde oxidase/xanthine dehydrogenase, molybdopterin binding domain"/>
    <property type="match status" value="4"/>
</dbReference>